<proteinExistence type="predicted"/>
<keyword evidence="4" id="KW-0479">Metal-binding</keyword>
<dbReference type="AlphaFoldDB" id="A0A814C5S7"/>
<evidence type="ECO:0000256" key="1">
    <source>
        <dbReference type="ARBA" id="ARBA00004123"/>
    </source>
</evidence>
<feature type="region of interest" description="Disordered" evidence="5">
    <location>
        <begin position="139"/>
        <end position="159"/>
    </location>
</feature>
<dbReference type="GO" id="GO:0000127">
    <property type="term" value="C:transcription factor TFIIIC complex"/>
    <property type="evidence" value="ECO:0007669"/>
    <property type="project" value="TreeGrafter"/>
</dbReference>
<keyword evidence="2" id="KW-0804">Transcription</keyword>
<keyword evidence="4" id="KW-0862">Zinc</keyword>
<dbReference type="InterPro" id="IPR052416">
    <property type="entry name" value="GTF3C_component"/>
</dbReference>
<feature type="compositionally biased region" description="Low complexity" evidence="5">
    <location>
        <begin position="12"/>
        <end position="32"/>
    </location>
</feature>
<reference evidence="7" key="1">
    <citation type="submission" date="2021-02" db="EMBL/GenBank/DDBJ databases">
        <authorList>
            <person name="Nowell W R."/>
        </authorList>
    </citation>
    <scope>NUCLEOTIDE SEQUENCE</scope>
</reference>
<keyword evidence="3" id="KW-0539">Nucleus</keyword>
<dbReference type="InterPro" id="IPR036322">
    <property type="entry name" value="WD40_repeat_dom_sf"/>
</dbReference>
<feature type="compositionally biased region" description="Low complexity" evidence="5">
    <location>
        <begin position="99"/>
        <end position="113"/>
    </location>
</feature>
<feature type="compositionally biased region" description="Polar residues" evidence="5">
    <location>
        <begin position="376"/>
        <end position="388"/>
    </location>
</feature>
<keyword evidence="4" id="KW-0863">Zinc-finger</keyword>
<dbReference type="PANTHER" id="PTHR15052:SF2">
    <property type="entry name" value="GENERAL TRANSCRIPTION FACTOR 3C POLYPEPTIDE 2"/>
    <property type="match status" value="1"/>
</dbReference>
<feature type="region of interest" description="Disordered" evidence="5">
    <location>
        <begin position="57"/>
        <end position="113"/>
    </location>
</feature>
<dbReference type="PROSITE" id="PS00028">
    <property type="entry name" value="ZINC_FINGER_C2H2_1"/>
    <property type="match status" value="2"/>
</dbReference>
<dbReference type="SUPFAM" id="SSF50978">
    <property type="entry name" value="WD40 repeat-like"/>
    <property type="match status" value="1"/>
</dbReference>
<feature type="region of interest" description="Disordered" evidence="5">
    <location>
        <begin position="267"/>
        <end position="313"/>
    </location>
</feature>
<dbReference type="GO" id="GO:0008270">
    <property type="term" value="F:zinc ion binding"/>
    <property type="evidence" value="ECO:0007669"/>
    <property type="project" value="UniProtKB-KW"/>
</dbReference>
<evidence type="ECO:0000256" key="4">
    <source>
        <dbReference type="PROSITE-ProRule" id="PRU00042"/>
    </source>
</evidence>
<evidence type="ECO:0000256" key="2">
    <source>
        <dbReference type="ARBA" id="ARBA00023163"/>
    </source>
</evidence>
<dbReference type="EMBL" id="CAJNOT010000317">
    <property type="protein sequence ID" value="CAF0938703.1"/>
    <property type="molecule type" value="Genomic_DNA"/>
</dbReference>
<dbReference type="Gene3D" id="3.30.160.60">
    <property type="entry name" value="Classic Zinc Finger"/>
    <property type="match status" value="1"/>
</dbReference>
<dbReference type="PANTHER" id="PTHR15052">
    <property type="entry name" value="RNA POLYMERASE III TRANSCRIPTION INITIATION FACTOR COMPLEX SUBUNIT"/>
    <property type="match status" value="1"/>
</dbReference>
<feature type="compositionally biased region" description="Polar residues" evidence="5">
    <location>
        <begin position="1"/>
        <end position="11"/>
    </location>
</feature>
<gene>
    <name evidence="7" type="ORF">ZHD862_LOCUS9344</name>
</gene>
<dbReference type="PROSITE" id="PS50157">
    <property type="entry name" value="ZINC_FINGER_C2H2_2"/>
    <property type="match status" value="1"/>
</dbReference>
<evidence type="ECO:0000313" key="8">
    <source>
        <dbReference type="Proteomes" id="UP000663864"/>
    </source>
</evidence>
<evidence type="ECO:0000313" key="7">
    <source>
        <dbReference type="EMBL" id="CAF0938703.1"/>
    </source>
</evidence>
<dbReference type="GO" id="GO:0005634">
    <property type="term" value="C:nucleus"/>
    <property type="evidence" value="ECO:0007669"/>
    <property type="project" value="UniProtKB-SubCell"/>
</dbReference>
<evidence type="ECO:0000259" key="6">
    <source>
        <dbReference type="PROSITE" id="PS50157"/>
    </source>
</evidence>
<dbReference type="InterPro" id="IPR013087">
    <property type="entry name" value="Znf_C2H2_type"/>
</dbReference>
<evidence type="ECO:0000256" key="5">
    <source>
        <dbReference type="SAM" id="MobiDB-lite"/>
    </source>
</evidence>
<dbReference type="SMART" id="SM00355">
    <property type="entry name" value="ZnF_C2H2"/>
    <property type="match status" value="3"/>
</dbReference>
<dbReference type="GO" id="GO:0006383">
    <property type="term" value="P:transcription by RNA polymerase III"/>
    <property type="evidence" value="ECO:0007669"/>
    <property type="project" value="TreeGrafter"/>
</dbReference>
<dbReference type="Proteomes" id="UP000663864">
    <property type="component" value="Unassembled WGS sequence"/>
</dbReference>
<comment type="subcellular location">
    <subcellularLocation>
        <location evidence="1">Nucleus</location>
    </subcellularLocation>
</comment>
<feature type="region of interest" description="Disordered" evidence="5">
    <location>
        <begin position="1"/>
        <end position="44"/>
    </location>
</feature>
<feature type="domain" description="C2H2-type" evidence="6">
    <location>
        <begin position="243"/>
        <end position="270"/>
    </location>
</feature>
<feature type="compositionally biased region" description="Polar residues" evidence="5">
    <location>
        <begin position="58"/>
        <end position="81"/>
    </location>
</feature>
<comment type="caution">
    <text evidence="7">The sequence shown here is derived from an EMBL/GenBank/DDBJ whole genome shotgun (WGS) entry which is preliminary data.</text>
</comment>
<protein>
    <recommendedName>
        <fullName evidence="6">C2H2-type domain-containing protein</fullName>
    </recommendedName>
</protein>
<feature type="region of interest" description="Disordered" evidence="5">
    <location>
        <begin position="349"/>
        <end position="388"/>
    </location>
</feature>
<dbReference type="InterPro" id="IPR015943">
    <property type="entry name" value="WD40/YVTN_repeat-like_dom_sf"/>
</dbReference>
<organism evidence="7 8">
    <name type="scientific">Rotaria sordida</name>
    <dbReference type="NCBI Taxonomy" id="392033"/>
    <lineage>
        <taxon>Eukaryota</taxon>
        <taxon>Metazoa</taxon>
        <taxon>Spiralia</taxon>
        <taxon>Gnathifera</taxon>
        <taxon>Rotifera</taxon>
        <taxon>Eurotatoria</taxon>
        <taxon>Bdelloidea</taxon>
        <taxon>Philodinida</taxon>
        <taxon>Philodinidae</taxon>
        <taxon>Rotaria</taxon>
    </lineage>
</organism>
<dbReference type="Gene3D" id="2.130.10.10">
    <property type="entry name" value="YVTN repeat-like/Quinoprotein amine dehydrogenase"/>
    <property type="match status" value="1"/>
</dbReference>
<evidence type="ECO:0000256" key="3">
    <source>
        <dbReference type="ARBA" id="ARBA00023242"/>
    </source>
</evidence>
<name>A0A814C5S7_9BILA</name>
<sequence length="1077" mass="120261">MADPDSPSNDMSSVDDVQQTSSNQQQESTTNDWPWSTDDHHQQNAIDSSGLMHLIATGGSTTVDNNPNDESVGIISTNDQTNNEQLPQHQEEEEEQTTHENLTLEQQQPQQQLPLVTVTSTSSSSIPIDVMDTDVQITPNDIEQPQPQPQQQQQLGKNQHDIAEIHRDMLTLIPIPQAWAHIRHQSGLFSYPDLPHFNVIRQATFRDGRFVCPFCTVDFASKEGIRYHLYNSCTKSPYPKAFFRCLMCGSELADRSSLRTHLARHGTEESGVVSTDKIDVSRKPAITTLGETPNTKKSKKKKKNSNDLTPPQMMNSMIAMTSGVSPRTIENYNIPSTMLNQHMSLPIIKSEQNDNDPKRKRGRPPKTKSDGPTPIANYTKQPHMNPTGLTLTPTMNNPIMINEQIVKNDLHKSSGIRSPRSVDISSELAELARSRMREHIEFATDTLLPEQEQEINGRLRTEGFVQCHRCRGKTQFTALKKLKEHLKTDCPLGPVMAICKFCGIPFSSVSSVCDHLELYHDDSHDTCPDDPCRVNDRAFRAAFARYKFPINGRIPFSASSTTIGQLIPENESAACLSNGASCLRVRMLSCDRFLNPLDSFAASHVIVLNVGRPIRCVEWLPRAVDIIGSQYVALALEQWSYDTNNQLHNSYTNSDRRSPPGSTLLLILNCGRLRQSLHVPNLHVTVAADFGQVTCLKWLPDRPTINDPYLSYLAIGTSQGIVIIFGVPHGASRNLCTINSGAQLVPPLNRRKDGSIGCAEYGSCTALDWCHENPNKLCAGYENGIVLMWEVNSKSLVEQTTNCSLIYPVRRFFVEDTSIQDVKFLRNSEHLIAISLKNKQSWTVWTTRDENIFCYRHWSNSSEFASSVLHDTLYAGCAHANNQNELLSVPIHSILLPGQNVSNQLQTSMLSAWQIVSLDYSEWIDAAAYADLDGTVWVARGDSSTWAQNNPKFRPSTCVAKLSTYLTGVAGAQTGNLADPVAMQQYNQGQAVVPTGQYCVQITIERTEYASSNIDSQHDETHKVHTYRKIRFNPNPGTHGWIASADKVGLFLLFRLSTSDSPLSEKLTQRLQRVQVV</sequence>
<accession>A0A814C5S7</accession>